<dbReference type="SUPFAM" id="SSF51905">
    <property type="entry name" value="FAD/NAD(P)-binding domain"/>
    <property type="match status" value="1"/>
</dbReference>
<feature type="domain" description="FAD dependent oxidoreductase" evidence="2">
    <location>
        <begin position="6"/>
        <end position="216"/>
    </location>
</feature>
<dbReference type="InterPro" id="IPR006076">
    <property type="entry name" value="FAD-dep_OxRdtase"/>
</dbReference>
<keyword evidence="1" id="KW-0560">Oxidoreductase</keyword>
<dbReference type="Gene3D" id="3.50.50.60">
    <property type="entry name" value="FAD/NAD(P)-binding domain"/>
    <property type="match status" value="1"/>
</dbReference>
<dbReference type="AlphaFoldDB" id="A0A383ELK1"/>
<dbReference type="EMBL" id="UINC01226939">
    <property type="protein sequence ID" value="SVE57631.1"/>
    <property type="molecule type" value="Genomic_DNA"/>
</dbReference>
<dbReference type="PANTHER" id="PTHR13847:SF287">
    <property type="entry name" value="FAD-DEPENDENT OXIDOREDUCTASE DOMAIN-CONTAINING PROTEIN 1"/>
    <property type="match status" value="1"/>
</dbReference>
<name>A0A383ELK1_9ZZZZ</name>
<evidence type="ECO:0000256" key="1">
    <source>
        <dbReference type="ARBA" id="ARBA00023002"/>
    </source>
</evidence>
<dbReference type="Gene3D" id="3.30.9.10">
    <property type="entry name" value="D-Amino Acid Oxidase, subunit A, domain 2"/>
    <property type="match status" value="1"/>
</dbReference>
<dbReference type="Pfam" id="PF01266">
    <property type="entry name" value="DAO"/>
    <property type="match status" value="1"/>
</dbReference>
<evidence type="ECO:0000313" key="3">
    <source>
        <dbReference type="EMBL" id="SVE57631.1"/>
    </source>
</evidence>
<dbReference type="InterPro" id="IPR036188">
    <property type="entry name" value="FAD/NAD-bd_sf"/>
</dbReference>
<organism evidence="3">
    <name type="scientific">marine metagenome</name>
    <dbReference type="NCBI Taxonomy" id="408172"/>
    <lineage>
        <taxon>unclassified sequences</taxon>
        <taxon>metagenomes</taxon>
        <taxon>ecological metagenomes</taxon>
    </lineage>
</organism>
<sequence length="230" mass="25762">KEDPLLTASRGNFGLVWVQSKGEGMPEYVEWCIEAADKWPQFSENLETETGIQLEYAKKGGLEIWLGDDEYNTRVNFIDKMRKASRSGTYDCEMLKTNELQKMLPEIKLGEEVSGGSYCPHDGYVNPLNLVKAMHKGFQLSGGNYFSGQSVTNIEFLEPGFRIHTENNSYIAEKLVIAGGLVSKKLGQMVDIDVPVGPERGQVLVTERTKNILPFPAGRIRQNFDGSFML</sequence>
<accession>A0A383ELK1</accession>
<reference evidence="3" key="1">
    <citation type="submission" date="2018-05" db="EMBL/GenBank/DDBJ databases">
        <authorList>
            <person name="Lanie J.A."/>
            <person name="Ng W.-L."/>
            <person name="Kazmierczak K.M."/>
            <person name="Andrzejewski T.M."/>
            <person name="Davidsen T.M."/>
            <person name="Wayne K.J."/>
            <person name="Tettelin H."/>
            <person name="Glass J.I."/>
            <person name="Rusch D."/>
            <person name="Podicherti R."/>
            <person name="Tsui H.-C.T."/>
            <person name="Winkler M.E."/>
        </authorList>
    </citation>
    <scope>NUCLEOTIDE SEQUENCE</scope>
</reference>
<evidence type="ECO:0000259" key="2">
    <source>
        <dbReference type="Pfam" id="PF01266"/>
    </source>
</evidence>
<feature type="non-terminal residue" evidence="3">
    <location>
        <position position="1"/>
    </location>
</feature>
<dbReference type="GO" id="GO:0005737">
    <property type="term" value="C:cytoplasm"/>
    <property type="evidence" value="ECO:0007669"/>
    <property type="project" value="TreeGrafter"/>
</dbReference>
<dbReference type="GO" id="GO:0016491">
    <property type="term" value="F:oxidoreductase activity"/>
    <property type="evidence" value="ECO:0007669"/>
    <property type="project" value="UniProtKB-KW"/>
</dbReference>
<protein>
    <recommendedName>
        <fullName evidence="2">FAD dependent oxidoreductase domain-containing protein</fullName>
    </recommendedName>
</protein>
<dbReference type="PANTHER" id="PTHR13847">
    <property type="entry name" value="SARCOSINE DEHYDROGENASE-RELATED"/>
    <property type="match status" value="1"/>
</dbReference>
<feature type="non-terminal residue" evidence="3">
    <location>
        <position position="230"/>
    </location>
</feature>
<gene>
    <name evidence="3" type="ORF">METZ01_LOCUS510485</name>
</gene>
<proteinExistence type="predicted"/>